<keyword evidence="2" id="KW-1185">Reference proteome</keyword>
<proteinExistence type="predicted"/>
<comment type="caution">
    <text evidence="1">The sequence shown here is derived from an EMBL/GenBank/DDBJ whole genome shotgun (WGS) entry which is preliminary data.</text>
</comment>
<gene>
    <name evidence="1" type="ORF">L2725_20010</name>
</gene>
<dbReference type="Proteomes" id="UP001202831">
    <property type="component" value="Unassembled WGS sequence"/>
</dbReference>
<accession>A0ABT0NC15</accession>
<reference evidence="1 2" key="1">
    <citation type="submission" date="2022-01" db="EMBL/GenBank/DDBJ databases">
        <title>Whole genome-based taxonomy of the Shewanellaceae.</title>
        <authorList>
            <person name="Martin-Rodriguez A.J."/>
        </authorList>
    </citation>
    <scope>NUCLEOTIDE SEQUENCE [LARGE SCALE GENOMIC DNA]</scope>
    <source>
        <strain evidence="1 2">DSM 21332</strain>
    </source>
</reference>
<protein>
    <recommendedName>
        <fullName evidence="3">TniQ family protein</fullName>
    </recommendedName>
</protein>
<evidence type="ECO:0008006" key="3">
    <source>
        <dbReference type="Google" id="ProtNLM"/>
    </source>
</evidence>
<evidence type="ECO:0000313" key="2">
    <source>
        <dbReference type="Proteomes" id="UP001202831"/>
    </source>
</evidence>
<organism evidence="1 2">
    <name type="scientific">Shewanella corallii</name>
    <dbReference type="NCBI Taxonomy" id="560080"/>
    <lineage>
        <taxon>Bacteria</taxon>
        <taxon>Pseudomonadati</taxon>
        <taxon>Pseudomonadota</taxon>
        <taxon>Gammaproteobacteria</taxon>
        <taxon>Alteromonadales</taxon>
        <taxon>Shewanellaceae</taxon>
        <taxon>Shewanella</taxon>
    </lineage>
</organism>
<evidence type="ECO:0000313" key="1">
    <source>
        <dbReference type="EMBL" id="MCL2916029.1"/>
    </source>
</evidence>
<sequence length="446" mass="50839">MNFAVSPTPMSDESLIGYLVRLIHLNGYRYMRRILNKPLINAAVSNKTEEVSNALGRQLPYPNYEVTAINTLWSLPTLTQARICLKCIDEHGYIKAEVQNPFLTHCSQHAIELLDTCPTCNRQLRWETKLIKGHCSECGLRLSTANTPSLPALSQPEVADCLLASAMLEPGEKPYFIEPKLCTLEHIATRVKRGYNLLTSERQFKVWVLKLLRQFPASAPQTMCLYDVEYLFERLQTQWPVQQLRETCYQACYVSRAEPADCPVIPARQAATVLNISLETLSTLTPSQIVRNPGICRVHARTKIDFSPLLEVLPLYSPQEQMVPISNQIKLLQRYDLDLANLLIARCDGKIALAYRRNACFYSSIYCDPKDLVRLGEEELKQRSNRAEVVTLEMAMRLTGLSQEELYCRRKNGFLPVPKYFQSGSNSLFYISDLVKLIRINNKLEA</sequence>
<dbReference type="EMBL" id="JAKIKT010000010">
    <property type="protein sequence ID" value="MCL2916029.1"/>
    <property type="molecule type" value="Genomic_DNA"/>
</dbReference>
<name>A0ABT0NC15_9GAMM</name>
<dbReference type="RefSeq" id="WP_249250584.1">
    <property type="nucleotide sequence ID" value="NZ_JAKIKT010000010.1"/>
</dbReference>